<feature type="domain" description="EGF-like" evidence="2">
    <location>
        <begin position="8"/>
        <end position="45"/>
    </location>
</feature>
<dbReference type="PROSITE" id="PS50026">
    <property type="entry name" value="EGF_3"/>
    <property type="match status" value="1"/>
</dbReference>
<sequence length="145" mass="15300">CQFSEYLNGQSCDGRTVTSCKNGGVPRDAVDECLCPPFFTGDDCSEEVNQPTGKARDFVLGTTGGFLPYAVVSTYQVVTQSAVATCSAMGISMVASVLQDGGEITVTNLVRKESGELTAHRTVRTTKTVTASLGHKIKTYADGSM</sequence>
<keyword evidence="1" id="KW-0245">EGF-like domain</keyword>
<evidence type="ECO:0000256" key="1">
    <source>
        <dbReference type="PROSITE-ProRule" id="PRU00076"/>
    </source>
</evidence>
<dbReference type="PROSITE" id="PS00022">
    <property type="entry name" value="EGF_1"/>
    <property type="match status" value="1"/>
</dbReference>
<evidence type="ECO:0000259" key="2">
    <source>
        <dbReference type="PROSITE" id="PS50026"/>
    </source>
</evidence>
<evidence type="ECO:0000313" key="3">
    <source>
        <dbReference type="EMBL" id="PIK33606.1"/>
    </source>
</evidence>
<proteinExistence type="predicted"/>
<keyword evidence="1" id="KW-1015">Disulfide bond</keyword>
<dbReference type="InterPro" id="IPR000742">
    <property type="entry name" value="EGF"/>
</dbReference>
<comment type="caution">
    <text evidence="1">Lacks conserved residue(s) required for the propagation of feature annotation.</text>
</comment>
<gene>
    <name evidence="3" type="ORF">BSL78_29579</name>
</gene>
<comment type="caution">
    <text evidence="3">The sequence shown here is derived from an EMBL/GenBank/DDBJ whole genome shotgun (WGS) entry which is preliminary data.</text>
</comment>
<dbReference type="AlphaFoldDB" id="A0A2G8JCZ0"/>
<dbReference type="Gene3D" id="2.10.25.10">
    <property type="entry name" value="Laminin"/>
    <property type="match status" value="1"/>
</dbReference>
<dbReference type="Proteomes" id="UP000230750">
    <property type="component" value="Unassembled WGS sequence"/>
</dbReference>
<reference evidence="3 4" key="1">
    <citation type="journal article" date="2017" name="PLoS Biol.">
        <title>The sea cucumber genome provides insights into morphological evolution and visceral regeneration.</title>
        <authorList>
            <person name="Zhang X."/>
            <person name="Sun L."/>
            <person name="Yuan J."/>
            <person name="Sun Y."/>
            <person name="Gao Y."/>
            <person name="Zhang L."/>
            <person name="Li S."/>
            <person name="Dai H."/>
            <person name="Hamel J.F."/>
            <person name="Liu C."/>
            <person name="Yu Y."/>
            <person name="Liu S."/>
            <person name="Lin W."/>
            <person name="Guo K."/>
            <person name="Jin S."/>
            <person name="Xu P."/>
            <person name="Storey K.B."/>
            <person name="Huan P."/>
            <person name="Zhang T."/>
            <person name="Zhou Y."/>
            <person name="Zhang J."/>
            <person name="Lin C."/>
            <person name="Li X."/>
            <person name="Xing L."/>
            <person name="Huo D."/>
            <person name="Sun M."/>
            <person name="Wang L."/>
            <person name="Mercier A."/>
            <person name="Li F."/>
            <person name="Yang H."/>
            <person name="Xiang J."/>
        </authorList>
    </citation>
    <scope>NUCLEOTIDE SEQUENCE [LARGE SCALE GENOMIC DNA]</scope>
    <source>
        <strain evidence="3">Shaxun</strain>
        <tissue evidence="3">Muscle</tissue>
    </source>
</reference>
<dbReference type="EMBL" id="MRZV01002477">
    <property type="protein sequence ID" value="PIK33606.1"/>
    <property type="molecule type" value="Genomic_DNA"/>
</dbReference>
<organism evidence="3 4">
    <name type="scientific">Stichopus japonicus</name>
    <name type="common">Sea cucumber</name>
    <dbReference type="NCBI Taxonomy" id="307972"/>
    <lineage>
        <taxon>Eukaryota</taxon>
        <taxon>Metazoa</taxon>
        <taxon>Echinodermata</taxon>
        <taxon>Eleutherozoa</taxon>
        <taxon>Echinozoa</taxon>
        <taxon>Holothuroidea</taxon>
        <taxon>Aspidochirotacea</taxon>
        <taxon>Aspidochirotida</taxon>
        <taxon>Stichopodidae</taxon>
        <taxon>Apostichopus</taxon>
    </lineage>
</organism>
<dbReference type="SUPFAM" id="SSF57196">
    <property type="entry name" value="EGF/Laminin"/>
    <property type="match status" value="1"/>
</dbReference>
<feature type="disulfide bond" evidence="1">
    <location>
        <begin position="35"/>
        <end position="44"/>
    </location>
</feature>
<feature type="non-terminal residue" evidence="3">
    <location>
        <position position="1"/>
    </location>
</feature>
<name>A0A2G8JCZ0_STIJA</name>
<keyword evidence="4" id="KW-1185">Reference proteome</keyword>
<evidence type="ECO:0000313" key="4">
    <source>
        <dbReference type="Proteomes" id="UP000230750"/>
    </source>
</evidence>
<accession>A0A2G8JCZ0</accession>
<protein>
    <recommendedName>
        <fullName evidence="2">EGF-like domain-containing protein</fullName>
    </recommendedName>
</protein>